<proteinExistence type="predicted"/>
<dbReference type="Proteomes" id="UP000255549">
    <property type="component" value="Unassembled WGS sequence"/>
</dbReference>
<evidence type="ECO:0000313" key="1">
    <source>
        <dbReference type="EMBL" id="SUM47683.1"/>
    </source>
</evidence>
<reference evidence="1 2" key="1">
    <citation type="submission" date="2018-06" db="EMBL/GenBank/DDBJ databases">
        <authorList>
            <consortium name="Pathogen Informatics"/>
            <person name="Doyle S."/>
        </authorList>
    </citation>
    <scope>NUCLEOTIDE SEQUENCE [LARGE SCALE GENOMIC DNA]</scope>
    <source>
        <strain evidence="2">NCTC 11048</strain>
    </source>
</reference>
<sequence length="71" mass="8740">MEHGSKEYYKEQSKYCHNELIKCSKERDDLKRKLDDVVDLFNAHLHHKKAWSDNPYYDRVQQRLNKIMEDK</sequence>
<evidence type="ECO:0000313" key="2">
    <source>
        <dbReference type="Proteomes" id="UP000255549"/>
    </source>
</evidence>
<dbReference type="OrthoDB" id="2415116at2"/>
<gene>
    <name evidence="1" type="ORF">NCTC11048_02768</name>
</gene>
<protein>
    <submittedName>
        <fullName evidence="1">Uncharacterized protein</fullName>
    </submittedName>
</protein>
<dbReference type="EMBL" id="UHDP01000003">
    <property type="protein sequence ID" value="SUM47683.1"/>
    <property type="molecule type" value="Genomic_DNA"/>
</dbReference>
<accession>A0A380GBN2</accession>
<dbReference type="AlphaFoldDB" id="A0A380GBN2"/>
<name>A0A380GBN2_STAIN</name>
<organism evidence="1 2">
    <name type="scientific">Staphylococcus intermedius NCTC 11048</name>
    <dbReference type="NCBI Taxonomy" id="1141106"/>
    <lineage>
        <taxon>Bacteria</taxon>
        <taxon>Bacillati</taxon>
        <taxon>Bacillota</taxon>
        <taxon>Bacilli</taxon>
        <taxon>Bacillales</taxon>
        <taxon>Staphylococcaceae</taxon>
        <taxon>Staphylococcus</taxon>
        <taxon>Staphylococcus intermedius group</taxon>
    </lineage>
</organism>
<keyword evidence="2" id="KW-1185">Reference proteome</keyword>
<dbReference type="STRING" id="1141106.GCA_000308095_00775"/>